<dbReference type="STRING" id="655355.SAMN05216283_1084"/>
<evidence type="ECO:0000313" key="3">
    <source>
        <dbReference type="EMBL" id="SFF50489.1"/>
    </source>
</evidence>
<reference evidence="3 4" key="1">
    <citation type="submission" date="2016-10" db="EMBL/GenBank/DDBJ databases">
        <authorList>
            <person name="de Groot N.N."/>
        </authorList>
    </citation>
    <scope>NUCLEOTIDE SEQUENCE [LARGE SCALE GENOMIC DNA]</scope>
    <source>
        <strain evidence="3 4">CGMCC 1.9156</strain>
    </source>
</reference>
<feature type="domain" description="DUF5606" evidence="1">
    <location>
        <begin position="2"/>
        <end position="47"/>
    </location>
</feature>
<dbReference type="InterPro" id="IPR041218">
    <property type="entry name" value="DUF5606"/>
</dbReference>
<dbReference type="RefSeq" id="WP_093920523.1">
    <property type="nucleotide sequence ID" value="NZ_FONW01000008.1"/>
</dbReference>
<dbReference type="InterPro" id="IPR049280">
    <property type="entry name" value="DUF6852"/>
</dbReference>
<proteinExistence type="predicted"/>
<dbReference type="Pfam" id="PF18347">
    <property type="entry name" value="DUF5606"/>
    <property type="match status" value="1"/>
</dbReference>
<dbReference type="Gene3D" id="1.10.10.1650">
    <property type="match status" value="1"/>
</dbReference>
<evidence type="ECO:0000259" key="1">
    <source>
        <dbReference type="Pfam" id="PF18347"/>
    </source>
</evidence>
<evidence type="ECO:0000313" key="4">
    <source>
        <dbReference type="Proteomes" id="UP000198964"/>
    </source>
</evidence>
<evidence type="ECO:0000259" key="2">
    <source>
        <dbReference type="Pfam" id="PF21186"/>
    </source>
</evidence>
<protein>
    <submittedName>
        <fullName evidence="3">Uncharacterized protein</fullName>
    </submittedName>
</protein>
<name>A0A1I2J809_9BACT</name>
<gene>
    <name evidence="3" type="ORF">SAMN05216283_1084</name>
</gene>
<dbReference type="AlphaFoldDB" id="A0A1I2J809"/>
<dbReference type="Proteomes" id="UP000198964">
    <property type="component" value="Unassembled WGS sequence"/>
</dbReference>
<dbReference type="Gene3D" id="2.30.30.730">
    <property type="match status" value="1"/>
</dbReference>
<accession>A0A1I2J809</accession>
<feature type="domain" description="DUF6852" evidence="2">
    <location>
        <begin position="50"/>
        <end position="117"/>
    </location>
</feature>
<dbReference type="Pfam" id="PF21186">
    <property type="entry name" value="DUF6852"/>
    <property type="match status" value="1"/>
</dbReference>
<keyword evidence="4" id="KW-1185">Reference proteome</keyword>
<dbReference type="InterPro" id="IPR049281">
    <property type="entry name" value="BVU_3817-like_C_sf"/>
</dbReference>
<dbReference type="InterPro" id="IPR049282">
    <property type="entry name" value="BVU_3817_N_sf"/>
</dbReference>
<sequence>MLKGIMSIAGQPGLFKLVAEAKNSIIVESLITGKRMPAYSTSKISALEDIAIFTETGEVALKEVFKNISEKEDGGEVAKKGSGEELKAYFGEVLPEYDEDRVYVSDMKKVIQWYNLLQGKDLLNFEEDENNTEDQASEEEEA</sequence>
<dbReference type="EMBL" id="FONW01000008">
    <property type="protein sequence ID" value="SFF50489.1"/>
    <property type="molecule type" value="Genomic_DNA"/>
</dbReference>
<organism evidence="3 4">
    <name type="scientific">Sunxiuqinia elliptica</name>
    <dbReference type="NCBI Taxonomy" id="655355"/>
    <lineage>
        <taxon>Bacteria</taxon>
        <taxon>Pseudomonadati</taxon>
        <taxon>Bacteroidota</taxon>
        <taxon>Bacteroidia</taxon>
        <taxon>Marinilabiliales</taxon>
        <taxon>Prolixibacteraceae</taxon>
        <taxon>Sunxiuqinia</taxon>
    </lineage>
</organism>